<dbReference type="SUPFAM" id="SSF51430">
    <property type="entry name" value="NAD(P)-linked oxidoreductase"/>
    <property type="match status" value="1"/>
</dbReference>
<keyword evidence="6" id="KW-1185">Reference proteome</keyword>
<dbReference type="PROSITE" id="PS00798">
    <property type="entry name" value="ALDOKETO_REDUCTASE_1"/>
    <property type="match status" value="1"/>
</dbReference>
<accession>A0ABD6B529</accession>
<dbReference type="EMBL" id="JBHUDH010000012">
    <property type="protein sequence ID" value="MFD1525020.1"/>
    <property type="molecule type" value="Genomic_DNA"/>
</dbReference>
<name>A0ABD6B529_9EURY</name>
<feature type="domain" description="NADP-dependent oxidoreductase" evidence="4">
    <location>
        <begin position="7"/>
        <end position="251"/>
    </location>
</feature>
<protein>
    <submittedName>
        <fullName evidence="5">Aldo/keto reductase</fullName>
    </submittedName>
</protein>
<comment type="caution">
    <text evidence="5">The sequence shown here is derived from an EMBL/GenBank/DDBJ whole genome shotgun (WGS) entry which is preliminary data.</text>
</comment>
<dbReference type="RefSeq" id="WP_379731263.1">
    <property type="nucleotide sequence ID" value="NZ_JBHSWZ010000069.1"/>
</dbReference>
<dbReference type="Pfam" id="PF00248">
    <property type="entry name" value="Aldo_ket_red"/>
    <property type="match status" value="1"/>
</dbReference>
<evidence type="ECO:0000313" key="5">
    <source>
        <dbReference type="EMBL" id="MFD1525020.1"/>
    </source>
</evidence>
<sequence>MQEIPRLGFGTYENDDPEQCAESVRTALDAGYRHVDTAQSYGNESAVGDGIAASDVDSEDVFVATKLSTENLAYDDAVETARESADRLGVDTIDLLYVHWPINSYDPEGTIEALNDLYEDGVIDAVGLSNFRVDQLNDALDRLEPRLAAHQVECHPMLPQDDLRAHAVDHDYALVAYCPIARNQVADVEPIREIAEKHDATPAQVSLAWLLEKENVAAIPKATGESHIRENWEARELDLDDEDVAAIDGIDERHRIVDFDAAPWNQ</sequence>
<dbReference type="PIRSF" id="PIRSF000097">
    <property type="entry name" value="AKR"/>
    <property type="match status" value="1"/>
</dbReference>
<dbReference type="PANTHER" id="PTHR43827:SF3">
    <property type="entry name" value="NADP-DEPENDENT OXIDOREDUCTASE DOMAIN-CONTAINING PROTEIN"/>
    <property type="match status" value="1"/>
</dbReference>
<evidence type="ECO:0000259" key="4">
    <source>
        <dbReference type="Pfam" id="PF00248"/>
    </source>
</evidence>
<gene>
    <name evidence="5" type="ORF">ACFR9S_01710</name>
</gene>
<keyword evidence="3" id="KW-0560">Oxidoreductase</keyword>
<dbReference type="Proteomes" id="UP001597111">
    <property type="component" value="Unassembled WGS sequence"/>
</dbReference>
<dbReference type="InterPro" id="IPR023210">
    <property type="entry name" value="NADP_OxRdtase_dom"/>
</dbReference>
<dbReference type="GO" id="GO:0016616">
    <property type="term" value="F:oxidoreductase activity, acting on the CH-OH group of donors, NAD or NADP as acceptor"/>
    <property type="evidence" value="ECO:0007669"/>
    <property type="project" value="UniProtKB-ARBA"/>
</dbReference>
<evidence type="ECO:0000256" key="1">
    <source>
        <dbReference type="ARBA" id="ARBA00007905"/>
    </source>
</evidence>
<proteinExistence type="inferred from homology"/>
<dbReference type="InterPro" id="IPR018170">
    <property type="entry name" value="Aldo/ket_reductase_CS"/>
</dbReference>
<organism evidence="5 6">
    <name type="scientific">Halolamina salina</name>
    <dbReference type="NCBI Taxonomy" id="1220023"/>
    <lineage>
        <taxon>Archaea</taxon>
        <taxon>Methanobacteriati</taxon>
        <taxon>Methanobacteriota</taxon>
        <taxon>Stenosarchaea group</taxon>
        <taxon>Halobacteria</taxon>
        <taxon>Halobacteriales</taxon>
        <taxon>Haloferacaceae</taxon>
    </lineage>
</organism>
<reference evidence="5 6" key="1">
    <citation type="journal article" date="2019" name="Int. J. Syst. Evol. Microbiol.">
        <title>The Global Catalogue of Microorganisms (GCM) 10K type strain sequencing project: providing services to taxonomists for standard genome sequencing and annotation.</title>
        <authorList>
            <consortium name="The Broad Institute Genomics Platform"/>
            <consortium name="The Broad Institute Genome Sequencing Center for Infectious Disease"/>
            <person name="Wu L."/>
            <person name="Ma J."/>
        </authorList>
    </citation>
    <scope>NUCLEOTIDE SEQUENCE [LARGE SCALE GENOMIC DNA]</scope>
    <source>
        <strain evidence="5 6">CGMCC 1.12285</strain>
    </source>
</reference>
<comment type="similarity">
    <text evidence="1">Belongs to the aldo/keto reductase family.</text>
</comment>
<dbReference type="InterPro" id="IPR036812">
    <property type="entry name" value="NAD(P)_OxRdtase_dom_sf"/>
</dbReference>
<evidence type="ECO:0000256" key="3">
    <source>
        <dbReference type="ARBA" id="ARBA00023002"/>
    </source>
</evidence>
<keyword evidence="2" id="KW-0521">NADP</keyword>
<dbReference type="AlphaFoldDB" id="A0ABD6B529"/>
<dbReference type="PANTHER" id="PTHR43827">
    <property type="entry name" value="2,5-DIKETO-D-GLUCONIC ACID REDUCTASE"/>
    <property type="match status" value="1"/>
</dbReference>
<dbReference type="InterPro" id="IPR020471">
    <property type="entry name" value="AKR"/>
</dbReference>
<dbReference type="PRINTS" id="PR00069">
    <property type="entry name" value="ALDKETRDTASE"/>
</dbReference>
<dbReference type="Gene3D" id="3.20.20.100">
    <property type="entry name" value="NADP-dependent oxidoreductase domain"/>
    <property type="match status" value="1"/>
</dbReference>
<evidence type="ECO:0000256" key="2">
    <source>
        <dbReference type="ARBA" id="ARBA00022857"/>
    </source>
</evidence>
<evidence type="ECO:0000313" key="6">
    <source>
        <dbReference type="Proteomes" id="UP001597111"/>
    </source>
</evidence>